<sequence>MVEKSDKAKSRHGVTGQVRITDFLIRLLRGDKIKVADAVSQYDVTIRTVQRDADIIRNILAENRMNLELKHDFKFKDYRLIKGDDWSYEEVLALLKIVIGSRSLSKDRVAQIKAHLLGLLSEEQQSTAKRLIADTWAKYNPVNNDAEVLSRLREFSEYVDNSTMIRFNYHHSVKHNGQFETVDQVGIPLGIYFAEFYFYVVMYIEDRDESQIFRLDRFDEVHRLRSS</sequence>
<comment type="caution">
    <text evidence="2">The sequence shown here is derived from an EMBL/GenBank/DDBJ whole genome shotgun (WGS) entry which is preliminary data.</text>
</comment>
<dbReference type="EMBL" id="AZEE01000027">
    <property type="protein sequence ID" value="KRK98528.1"/>
    <property type="molecule type" value="Genomic_DNA"/>
</dbReference>
<dbReference type="AlphaFoldDB" id="A0A0R1LSS3"/>
<evidence type="ECO:0000313" key="3">
    <source>
        <dbReference type="Proteomes" id="UP000051160"/>
    </source>
</evidence>
<feature type="domain" description="WYL" evidence="1">
    <location>
        <begin position="152"/>
        <end position="222"/>
    </location>
</feature>
<dbReference type="STRING" id="1423776.FD04_GL000260"/>
<gene>
    <name evidence="2" type="ORF">FD04_GL000260</name>
</gene>
<name>A0A0R1LSS3_9LACO</name>
<dbReference type="InterPro" id="IPR026881">
    <property type="entry name" value="WYL_dom"/>
</dbReference>
<keyword evidence="3" id="KW-1185">Reference proteome</keyword>
<dbReference type="Proteomes" id="UP000051160">
    <property type="component" value="Unassembled WGS sequence"/>
</dbReference>
<dbReference type="PATRIC" id="fig|1423776.4.peg.261"/>
<proteinExistence type="predicted"/>
<dbReference type="PROSITE" id="PS52050">
    <property type="entry name" value="WYL"/>
    <property type="match status" value="1"/>
</dbReference>
<organism evidence="2 3">
    <name type="scientific">Secundilactobacillus odoratitofui DSM 19909 = JCM 15043</name>
    <dbReference type="NCBI Taxonomy" id="1423776"/>
    <lineage>
        <taxon>Bacteria</taxon>
        <taxon>Bacillati</taxon>
        <taxon>Bacillota</taxon>
        <taxon>Bacilli</taxon>
        <taxon>Lactobacillales</taxon>
        <taxon>Lactobacillaceae</taxon>
        <taxon>Secundilactobacillus</taxon>
    </lineage>
</organism>
<evidence type="ECO:0000259" key="1">
    <source>
        <dbReference type="Pfam" id="PF13280"/>
    </source>
</evidence>
<evidence type="ECO:0000313" key="2">
    <source>
        <dbReference type="EMBL" id="KRK98528.1"/>
    </source>
</evidence>
<accession>A0A0R1LSS3</accession>
<protein>
    <recommendedName>
        <fullName evidence="1">WYL domain-containing protein</fullName>
    </recommendedName>
</protein>
<reference evidence="2 3" key="1">
    <citation type="journal article" date="2015" name="Genome Announc.">
        <title>Expanding the biotechnology potential of lactobacilli through comparative genomics of 213 strains and associated genera.</title>
        <authorList>
            <person name="Sun Z."/>
            <person name="Harris H.M."/>
            <person name="McCann A."/>
            <person name="Guo C."/>
            <person name="Argimon S."/>
            <person name="Zhang W."/>
            <person name="Yang X."/>
            <person name="Jeffery I.B."/>
            <person name="Cooney J.C."/>
            <person name="Kagawa T.F."/>
            <person name="Liu W."/>
            <person name="Song Y."/>
            <person name="Salvetti E."/>
            <person name="Wrobel A."/>
            <person name="Rasinkangas P."/>
            <person name="Parkhill J."/>
            <person name="Rea M.C."/>
            <person name="O'Sullivan O."/>
            <person name="Ritari J."/>
            <person name="Douillard F.P."/>
            <person name="Paul Ross R."/>
            <person name="Yang R."/>
            <person name="Briner A.E."/>
            <person name="Felis G.E."/>
            <person name="de Vos W.M."/>
            <person name="Barrangou R."/>
            <person name="Klaenhammer T.R."/>
            <person name="Caufield P.W."/>
            <person name="Cui Y."/>
            <person name="Zhang H."/>
            <person name="O'Toole P.W."/>
        </authorList>
    </citation>
    <scope>NUCLEOTIDE SEQUENCE [LARGE SCALE GENOMIC DNA]</scope>
    <source>
        <strain evidence="2 3">DSM 19909</strain>
    </source>
</reference>
<dbReference type="Pfam" id="PF13280">
    <property type="entry name" value="WYL"/>
    <property type="match status" value="1"/>
</dbReference>